<accession>A0ABU4FD47</accession>
<evidence type="ECO:0000313" key="2">
    <source>
        <dbReference type="Proteomes" id="UP001187346"/>
    </source>
</evidence>
<dbReference type="RefSeq" id="WP_317772146.1">
    <property type="nucleotide sequence ID" value="NZ_JAWMAJ010000057.1"/>
</dbReference>
<protein>
    <submittedName>
        <fullName evidence="1">Pentapeptide repeat-containing protein</fullName>
    </submittedName>
</protein>
<reference evidence="1 2" key="1">
    <citation type="submission" date="2023-10" db="EMBL/GenBank/DDBJ databases">
        <title>Characterization of rhizosphere-enriched actinobacteria from wheat plants lab-grown on chernevaya soil.</title>
        <authorList>
            <person name="Tikhonova E.N."/>
            <person name="Konopkin A."/>
            <person name="Kravchenko I.K."/>
        </authorList>
    </citation>
    <scope>NUCLEOTIDE SEQUENCE [LARGE SCALE GENOMIC DNA]</scope>
    <source>
        <strain evidence="1 2">RR29</strain>
    </source>
</reference>
<keyword evidence="2" id="KW-1185">Reference proteome</keyword>
<comment type="caution">
    <text evidence="1">The sequence shown here is derived from an EMBL/GenBank/DDBJ whole genome shotgun (WGS) entry which is preliminary data.</text>
</comment>
<dbReference type="EMBL" id="JAWMAJ010000057">
    <property type="protein sequence ID" value="MDV7217995.1"/>
    <property type="molecule type" value="Genomic_DNA"/>
</dbReference>
<proteinExistence type="predicted"/>
<gene>
    <name evidence="1" type="ORF">R5A26_18770</name>
</gene>
<evidence type="ECO:0000313" key="1">
    <source>
        <dbReference type="EMBL" id="MDV7217995.1"/>
    </source>
</evidence>
<name>A0ABU4FD47_9ACTN</name>
<dbReference type="Proteomes" id="UP001187346">
    <property type="component" value="Unassembled WGS sequence"/>
</dbReference>
<sequence length="579" mass="62238">MTIGDTGRCLAHAADTVRGGYLGGLTPGADIDLRGTLITAEVLGPLLDAVRNPETGAPEFGNAAFAAAEFGADVRFEGAAFHGDADFAGAAFTGTARFDGVSFNGDVVFNDVHFAGATSFSRSVFGEHAGFNFAAFGTDARFSRSHFAGIAGFSCAEFGAHTGFEDTVFESAARFTAATFTTYARFDGATFEDIGEFTSSEFRRGAWFGKSRFRGTVDFDGSRVGGSLQFNGASFAVGPWFIAATGMETLGMTRTTVTEPTVTQVTAQRLDLTDARVEAPLTLKAGGTEIDLTNAVLTDRLTIASMHHHVAQAGLGPRTDPLSRRPSVTSLSGVDASMVLFFDVDLSSCTFTGAHSLDQLNIEGSCTFDRPPAGLFRVRRRIIAEEARWRKWRTDGPVPGPATLADTYRQLRKAREDAKDEPGAADFYYGEMEMRRHSRQWSEAERWLLQAYWLVSGYGLRASRSLCWLAASMLVTILLLLGFGLPQTSPEQYATGTVPPGGGKVTFVLDKRDPANPTGDRFTGKRFTKALTVTLNSVVFRSSGQDLTTAGGYIEMASRFSEPILLGLAALAVRGRVKR</sequence>
<organism evidence="1 2">
    <name type="scientific">Streptomyces prunicolor</name>
    <dbReference type="NCBI Taxonomy" id="67348"/>
    <lineage>
        <taxon>Bacteria</taxon>
        <taxon>Bacillati</taxon>
        <taxon>Actinomycetota</taxon>
        <taxon>Actinomycetes</taxon>
        <taxon>Kitasatosporales</taxon>
        <taxon>Streptomycetaceae</taxon>
        <taxon>Streptomyces</taxon>
    </lineage>
</organism>